<evidence type="ECO:0000259" key="1">
    <source>
        <dbReference type="Pfam" id="PF25559"/>
    </source>
</evidence>
<dbReference type="EMBL" id="JACHHR010000001">
    <property type="protein sequence ID" value="MBB5210365.1"/>
    <property type="molecule type" value="Genomic_DNA"/>
</dbReference>
<reference evidence="2 5" key="2">
    <citation type="submission" date="2020-08" db="EMBL/GenBank/DDBJ databases">
        <title>Genomic Encyclopedia of Type Strains, Phase IV (KMG-IV): sequencing the most valuable type-strain genomes for metagenomic binning, comparative biology and taxonomic classification.</title>
        <authorList>
            <person name="Goeker M."/>
        </authorList>
    </citation>
    <scope>NUCLEOTIDE SEQUENCE [LARGE SCALE GENOMIC DNA]</scope>
    <source>
        <strain evidence="2 5">DSM 11525</strain>
    </source>
</reference>
<keyword evidence="4" id="KW-1185">Reference proteome</keyword>
<evidence type="ECO:0000313" key="3">
    <source>
        <dbReference type="EMBL" id="QHQ39144.1"/>
    </source>
</evidence>
<dbReference type="InterPro" id="IPR057691">
    <property type="entry name" value="DUF7931"/>
</dbReference>
<dbReference type="Pfam" id="PF25559">
    <property type="entry name" value="DUF7931"/>
    <property type="match status" value="1"/>
</dbReference>
<organism evidence="2 5">
    <name type="scientific">Microbulbifer hydrolyticus</name>
    <dbReference type="NCBI Taxonomy" id="48074"/>
    <lineage>
        <taxon>Bacteria</taxon>
        <taxon>Pseudomonadati</taxon>
        <taxon>Pseudomonadota</taxon>
        <taxon>Gammaproteobacteria</taxon>
        <taxon>Cellvibrionales</taxon>
        <taxon>Microbulbiferaceae</taxon>
        <taxon>Microbulbifer</taxon>
    </lineage>
</organism>
<dbReference type="SUPFAM" id="SSF56024">
    <property type="entry name" value="Phospholipase D/nuclease"/>
    <property type="match status" value="1"/>
</dbReference>
<name>A0A6P1T8M9_9GAMM</name>
<dbReference type="Proteomes" id="UP000563601">
    <property type="component" value="Unassembled WGS sequence"/>
</dbReference>
<proteinExistence type="predicted"/>
<sequence length="171" mass="19447">MSMTGTGSSGAMDSTNIPLSDAVEFHGALQQLLGKARRHLRIYSQGLARPLYNTPDTIDRLSEFARSSRYARVQILITDSDPLLSRPHRILPLLQRLGSRIELKKIQPSTEPTTWEFAIADRGLVLFRADQEKWQGHYDSNDPVGVRKLQDVFEQAWLHALPDPELKRFLL</sequence>
<evidence type="ECO:0000313" key="2">
    <source>
        <dbReference type="EMBL" id="MBB5210365.1"/>
    </source>
</evidence>
<feature type="domain" description="DUF7931" evidence="1">
    <location>
        <begin position="24"/>
        <end position="169"/>
    </location>
</feature>
<dbReference type="OrthoDB" id="5733592at2"/>
<evidence type="ECO:0000313" key="5">
    <source>
        <dbReference type="Proteomes" id="UP000563601"/>
    </source>
</evidence>
<gene>
    <name evidence="3" type="ORF">GTQ55_09210</name>
    <name evidence="2" type="ORF">HNQ53_000553</name>
</gene>
<protein>
    <recommendedName>
        <fullName evidence="1">DUF7931 domain-containing protein</fullName>
    </recommendedName>
</protein>
<reference evidence="3 4" key="1">
    <citation type="submission" date="2020-01" db="EMBL/GenBank/DDBJ databases">
        <title>The possibility of degradation of plastic by Microbulbifer hydrolyticus IRE-31.</title>
        <authorList>
            <person name="Liu L."/>
        </authorList>
    </citation>
    <scope>NUCLEOTIDE SEQUENCE [LARGE SCALE GENOMIC DNA]</scope>
    <source>
        <strain evidence="3 4">IRE-31</strain>
    </source>
</reference>
<dbReference type="AlphaFoldDB" id="A0A6P1T8M9"/>
<evidence type="ECO:0000313" key="4">
    <source>
        <dbReference type="Proteomes" id="UP000464675"/>
    </source>
</evidence>
<dbReference type="RefSeq" id="WP_161858468.1">
    <property type="nucleotide sequence ID" value="NZ_CP047491.1"/>
</dbReference>
<accession>A0A6P1T8M9</accession>
<dbReference type="Proteomes" id="UP000464675">
    <property type="component" value="Chromosome"/>
</dbReference>
<dbReference type="EMBL" id="CP047491">
    <property type="protein sequence ID" value="QHQ39144.1"/>
    <property type="molecule type" value="Genomic_DNA"/>
</dbReference>